<protein>
    <submittedName>
        <fullName evidence="1">Uncharacterized protein</fullName>
    </submittedName>
</protein>
<dbReference type="EMBL" id="CM047900">
    <property type="protein sequence ID" value="KAJ0099097.1"/>
    <property type="molecule type" value="Genomic_DNA"/>
</dbReference>
<gene>
    <name evidence="1" type="ORF">Patl1_20193</name>
</gene>
<proteinExistence type="predicted"/>
<evidence type="ECO:0000313" key="1">
    <source>
        <dbReference type="EMBL" id="KAJ0099097.1"/>
    </source>
</evidence>
<comment type="caution">
    <text evidence="1">The sequence shown here is derived from an EMBL/GenBank/DDBJ whole genome shotgun (WGS) entry which is preliminary data.</text>
</comment>
<reference evidence="2" key="1">
    <citation type="journal article" date="2023" name="G3 (Bethesda)">
        <title>Genome assembly and association tests identify interacting loci associated with vigor, precocity, and sex in interspecific pistachio rootstocks.</title>
        <authorList>
            <person name="Palmer W."/>
            <person name="Jacygrad E."/>
            <person name="Sagayaradj S."/>
            <person name="Cavanaugh K."/>
            <person name="Han R."/>
            <person name="Bertier L."/>
            <person name="Beede B."/>
            <person name="Kafkas S."/>
            <person name="Golino D."/>
            <person name="Preece J."/>
            <person name="Michelmore R."/>
        </authorList>
    </citation>
    <scope>NUCLEOTIDE SEQUENCE [LARGE SCALE GENOMIC DNA]</scope>
</reference>
<sequence>MEAVRSAIRLLLMVIFLGYMMIWIMMPTNTFFMHWFPEIHSKTNATYFGKQGAYMLIYSFPILFIATLGCLYLHLGNNNGESGREVKDSRFASWKRPVLVKGPLGIVSWIELSFSTMFIALLIWSFASYLHNMFANISQQAAAQGLQVWEAKLEMSGLMLGLVGNICLAFLFFPVSRGSSVLQLFGLTSEGSIKYHIWLGNISMTLFAIHGFCYIIFWAKTDQISQMLKWEKISVSNMAGEIALLSGIGMWITSLPRIRRKIFELFLYTHYLYILFVVFYVFHVGFSSSCIMLPGFYLFLIDRFLRFLQSQQKVRLVSARILPCETVELNFSKSPGLSYNPASIVFVNVPSISKLQWHPFTITSSSNMDPEKLSVVIKSNGSWSHKLYQKLSLPSPMDRLEVSIEGPYGPASTHFTRYEKLVMVSGGSGITPFISIIRQLLSVANTSSGKTPQVLLVCAFKKSEDLTMLDLILPVSGSTLDISRLQLQIEAYVTREKRSTTNNEKLLRTVWLKPNAADAPVSAILGPRSWLWLGAIISSSSIIFLMLIGILTRYYIYPIDHNSDMIYATTWRSALNMLFVCVSIAMTATAAFFWNKKGHVKEMKQIQNMETPTPVSPGSWLYNADRELESLPHQSFVQATRVHYGERPNLKKILTEKEGSNIGVLVSGPRRMRQQVAKICASGLADNLHFESMSFSW</sequence>
<evidence type="ECO:0000313" key="2">
    <source>
        <dbReference type="Proteomes" id="UP001164250"/>
    </source>
</evidence>
<accession>A0ACC1BJS9</accession>
<dbReference type="Proteomes" id="UP001164250">
    <property type="component" value="Chromosome 4"/>
</dbReference>
<organism evidence="1 2">
    <name type="scientific">Pistacia atlantica</name>
    <dbReference type="NCBI Taxonomy" id="434234"/>
    <lineage>
        <taxon>Eukaryota</taxon>
        <taxon>Viridiplantae</taxon>
        <taxon>Streptophyta</taxon>
        <taxon>Embryophyta</taxon>
        <taxon>Tracheophyta</taxon>
        <taxon>Spermatophyta</taxon>
        <taxon>Magnoliopsida</taxon>
        <taxon>eudicotyledons</taxon>
        <taxon>Gunneridae</taxon>
        <taxon>Pentapetalae</taxon>
        <taxon>rosids</taxon>
        <taxon>malvids</taxon>
        <taxon>Sapindales</taxon>
        <taxon>Anacardiaceae</taxon>
        <taxon>Pistacia</taxon>
    </lineage>
</organism>
<name>A0ACC1BJS9_9ROSI</name>
<keyword evidence="2" id="KW-1185">Reference proteome</keyword>